<organism evidence="3 4">
    <name type="scientific">Lysinibacillus piscis</name>
    <dbReference type="NCBI Taxonomy" id="2518931"/>
    <lineage>
        <taxon>Bacteria</taxon>
        <taxon>Bacillati</taxon>
        <taxon>Bacillota</taxon>
        <taxon>Bacilli</taxon>
        <taxon>Bacillales</taxon>
        <taxon>Bacillaceae</taxon>
        <taxon>Lysinibacillus</taxon>
    </lineage>
</organism>
<dbReference type="RefSeq" id="WP_264989331.1">
    <property type="nucleotide sequence ID" value="NZ_BRZA01000003.1"/>
</dbReference>
<dbReference type="EMBL" id="BRZA01000003">
    <property type="protein sequence ID" value="GLC89527.1"/>
    <property type="molecule type" value="Genomic_DNA"/>
</dbReference>
<evidence type="ECO:0000313" key="3">
    <source>
        <dbReference type="EMBL" id="GLC89527.1"/>
    </source>
</evidence>
<feature type="region of interest" description="Disordered" evidence="1">
    <location>
        <begin position="22"/>
        <end position="54"/>
    </location>
</feature>
<gene>
    <name evidence="3" type="ORF">LYSBPC_26540</name>
</gene>
<keyword evidence="2" id="KW-0732">Signal</keyword>
<feature type="signal peptide" evidence="2">
    <location>
        <begin position="1"/>
        <end position="23"/>
    </location>
</feature>
<evidence type="ECO:0000313" key="4">
    <source>
        <dbReference type="Proteomes" id="UP001065593"/>
    </source>
</evidence>
<evidence type="ECO:0000256" key="2">
    <source>
        <dbReference type="SAM" id="SignalP"/>
    </source>
</evidence>
<feature type="compositionally biased region" description="Basic and acidic residues" evidence="1">
    <location>
        <begin position="25"/>
        <end position="51"/>
    </location>
</feature>
<dbReference type="PROSITE" id="PS51257">
    <property type="entry name" value="PROKAR_LIPOPROTEIN"/>
    <property type="match status" value="1"/>
</dbReference>
<reference evidence="3" key="1">
    <citation type="submission" date="2022-08" db="EMBL/GenBank/DDBJ databases">
        <title>Draft genome sequence of Lysinibacillus sp. strain KH24.</title>
        <authorList>
            <person name="Kanbe H."/>
            <person name="Itoh H."/>
        </authorList>
    </citation>
    <scope>NUCLEOTIDE SEQUENCE</scope>
    <source>
        <strain evidence="3">KH24</strain>
    </source>
</reference>
<accession>A0ABQ5NN63</accession>
<keyword evidence="4" id="KW-1185">Reference proteome</keyword>
<sequence length="265" mass="29668">MKKRYMAMALLSLGLLSACTNQAEQPEKQSEVKEPEVKQPVKQEEPSKTTKENSVAAITQEEALKNLQQQLQTDLPITLPKQLPITAGAFLTATTKTATDMVEIQFLESKEYFTINDARLKNKQDTTVLARLKVQQYTTEEEAKGQIAFDNFNDNGGQEVELGYGLKGYQDAGAGSLWTSWNEGRWALVARTRTDNAQAGVELAKQAVTYLESHMLPIPKQYGYVHLDIQQEGNVVVWQDGKLVYTLDSVKEPLTMLEIATAFYQ</sequence>
<keyword evidence="3" id="KW-0449">Lipoprotein</keyword>
<name>A0ABQ5NN63_9BACI</name>
<feature type="chain" id="PRO_5045637066" evidence="2">
    <location>
        <begin position="24"/>
        <end position="265"/>
    </location>
</feature>
<evidence type="ECO:0000256" key="1">
    <source>
        <dbReference type="SAM" id="MobiDB-lite"/>
    </source>
</evidence>
<dbReference type="Proteomes" id="UP001065593">
    <property type="component" value="Unassembled WGS sequence"/>
</dbReference>
<protein>
    <submittedName>
        <fullName evidence="3">Lipoprotein</fullName>
    </submittedName>
</protein>
<comment type="caution">
    <text evidence="3">The sequence shown here is derived from an EMBL/GenBank/DDBJ whole genome shotgun (WGS) entry which is preliminary data.</text>
</comment>
<proteinExistence type="predicted"/>